<dbReference type="InterPro" id="IPR000195">
    <property type="entry name" value="Rab-GAP-TBC_dom"/>
</dbReference>
<dbReference type="Proteomes" id="UP000183832">
    <property type="component" value="Unassembled WGS sequence"/>
</dbReference>
<organism evidence="3 4">
    <name type="scientific">Clunio marinus</name>
    <dbReference type="NCBI Taxonomy" id="568069"/>
    <lineage>
        <taxon>Eukaryota</taxon>
        <taxon>Metazoa</taxon>
        <taxon>Ecdysozoa</taxon>
        <taxon>Arthropoda</taxon>
        <taxon>Hexapoda</taxon>
        <taxon>Insecta</taxon>
        <taxon>Pterygota</taxon>
        <taxon>Neoptera</taxon>
        <taxon>Endopterygota</taxon>
        <taxon>Diptera</taxon>
        <taxon>Nematocera</taxon>
        <taxon>Chironomoidea</taxon>
        <taxon>Chironomidae</taxon>
        <taxon>Clunio</taxon>
    </lineage>
</organism>
<dbReference type="Pfam" id="PF21797">
    <property type="entry name" value="CycT2-like_C"/>
    <property type="match status" value="1"/>
</dbReference>
<feature type="compositionally biased region" description="Basic residues" evidence="1">
    <location>
        <begin position="551"/>
        <end position="572"/>
    </location>
</feature>
<evidence type="ECO:0000256" key="1">
    <source>
        <dbReference type="SAM" id="MobiDB-lite"/>
    </source>
</evidence>
<evidence type="ECO:0000313" key="3">
    <source>
        <dbReference type="EMBL" id="CRL00555.1"/>
    </source>
</evidence>
<dbReference type="STRING" id="568069.A0A1J1IJZ5"/>
<dbReference type="PROSITE" id="PS50086">
    <property type="entry name" value="TBC_RABGAP"/>
    <property type="match status" value="1"/>
</dbReference>
<keyword evidence="4" id="KW-1185">Reference proteome</keyword>
<gene>
    <name evidence="3" type="ORF">CLUMA_CG013815</name>
</gene>
<dbReference type="AlphaFoldDB" id="A0A1J1IJZ5"/>
<dbReference type="Pfam" id="PF00566">
    <property type="entry name" value="RabGAP-TBC"/>
    <property type="match status" value="1"/>
</dbReference>
<protein>
    <submittedName>
        <fullName evidence="3">CLUMA_CG013815, isoform A</fullName>
    </submittedName>
</protein>
<name>A0A1J1IJZ5_9DIPT</name>
<dbReference type="PANTHER" id="PTHR16110">
    <property type="entry name" value="TBC1 DOMAIN FAMILY MEMBER 19"/>
    <property type="match status" value="1"/>
</dbReference>
<dbReference type="SUPFAM" id="SSF47954">
    <property type="entry name" value="Cyclin-like"/>
    <property type="match status" value="2"/>
</dbReference>
<dbReference type="EMBL" id="CVRI01000054">
    <property type="protein sequence ID" value="CRL00555.1"/>
    <property type="molecule type" value="Genomic_DNA"/>
</dbReference>
<feature type="region of interest" description="Disordered" evidence="1">
    <location>
        <begin position="534"/>
        <end position="593"/>
    </location>
</feature>
<proteinExistence type="predicted"/>
<dbReference type="InterPro" id="IPR036915">
    <property type="entry name" value="Cyclin-like_sf"/>
</dbReference>
<accession>A0A1J1IJZ5</accession>
<evidence type="ECO:0000313" key="4">
    <source>
        <dbReference type="Proteomes" id="UP000183832"/>
    </source>
</evidence>
<dbReference type="CDD" id="cd20539">
    <property type="entry name" value="CYCLIN_CCNT_rpt2"/>
    <property type="match status" value="1"/>
</dbReference>
<dbReference type="SUPFAM" id="SSF47923">
    <property type="entry name" value="Ypt/Rab-GAP domain of gyp1p"/>
    <property type="match status" value="1"/>
</dbReference>
<dbReference type="PANTHER" id="PTHR16110:SF1">
    <property type="entry name" value="TBC1 DOMAIN FAMILY MEMBER 19"/>
    <property type="match status" value="1"/>
</dbReference>
<feature type="domain" description="Rab-GAP TBC" evidence="2">
    <location>
        <begin position="862"/>
        <end position="1073"/>
    </location>
</feature>
<reference evidence="3 4" key="1">
    <citation type="submission" date="2015-04" db="EMBL/GenBank/DDBJ databases">
        <authorList>
            <person name="Syromyatnikov M.Y."/>
            <person name="Popov V.N."/>
        </authorList>
    </citation>
    <scope>NUCLEOTIDE SEQUENCE [LARGE SCALE GENOMIC DNA]</scope>
</reference>
<dbReference type="InterPro" id="IPR035969">
    <property type="entry name" value="Rab-GAP_TBC_sf"/>
</dbReference>
<feature type="compositionally biased region" description="Low complexity" evidence="1">
    <location>
        <begin position="540"/>
        <end position="550"/>
    </location>
</feature>
<dbReference type="OrthoDB" id="10249775at2759"/>
<evidence type="ECO:0000259" key="2">
    <source>
        <dbReference type="PROSITE" id="PS50086"/>
    </source>
</evidence>
<dbReference type="Gene3D" id="1.10.472.80">
    <property type="entry name" value="Ypt/Rab-GAP domain of gyp1p, domain 3"/>
    <property type="match status" value="1"/>
</dbReference>
<dbReference type="SMART" id="SM00164">
    <property type="entry name" value="TBC"/>
    <property type="match status" value="1"/>
</dbReference>
<feature type="compositionally biased region" description="Basic and acidic residues" evidence="1">
    <location>
        <begin position="578"/>
        <end position="591"/>
    </location>
</feature>
<dbReference type="InterPro" id="IPR042507">
    <property type="entry name" value="TBC1D19"/>
</dbReference>
<dbReference type="Gene3D" id="1.10.472.10">
    <property type="entry name" value="Cyclin-like"/>
    <property type="match status" value="2"/>
</dbReference>
<sequence>MEAPLSYSINRDTNEFDSLNNNNNNVKSAYSIDERKEILQNQRVQQSVTSEYESIIAFSRAFLVEKNSAKWFFSENQIEYHREQWKNQDWYKINNQTKDEETLERQLAALLIGFIGEDLYVPQKIIDNCIMLMHRFYVFHPIRMFPHDVTAAAVFCLGSKSENYPHPLKYVVTSIMKAKHVYDLSYETVEKFMDEVLLVINFMAATLNNEFRVDHPQRYLEKACNNIKFKKDKENFENTFYCTISNSLDVTTFCILYPPQLVAAFSIYWTLDRVHYQIRETKDGEPWFKVIDKNITLDMLNYMKEEFDRNFENAPSMYNSELNKLKETVETLPKKRLYKDIEDEPPKEDHSTKRKIREKFENERISGDKLFCKEILDKEISLLKTASPSKASQNNSFKKIERKMNQKNLNQLKFAKPVLKSKKMSLLDFQQFRGIKSTVPLKVKPPKPLEKIDSSKEFIKAIIEEIPESYSIVKPIKKRIAHSTINSTETSSTYQKDVEPNIDIIALEEVVVDQDNTLPIDINDCGNVLPVESTAERTEQSFPSSDSSNFKSKKQKKNKLKRHKHKEKKKPKIINLNDDGKCQSTSDEKSDSSAIRIKISKTSDGKWTIPEKKSVGKKNLSTMEELREASIHHTAIKFTEEIKQMKNYNNLFKTIQKLACSPDVRKDDMKHTLELAMKRNGIETEIRNIVFHLIRNSVRSEAKIALQTSDPLNYLRRAGIQWERRVRKSLNAMSTELKSPAQGQIRNQAEKEELLGKWNELSNFQVDLSNYRPVYAPKDLLEVLLSLKGPANIPKSEVDEDVIPKWEFSHIALPVKNLFDLRVMFSELLRSEMNLNDWTATCEKILTTRHAPLCQQILKKGLTPTPIRSKLWSLVLGSELEDYHNETWEELRNDVLNTDLIVDKLVFKDVQLTATNDDQYFVFEDIIYQVMLCFSRDTEIAEMIKTDFISSAKLKQYDAPPCGIVPFHGICMFAVPFCYLYDSPVALYFTFRAFYVRYCHRLTSVNTNNQGIVSLCLMFEKLLQTHEPVLWSHFRELQIQPIRVVFKWLMRAFSGHLQPQQLLTLWDLILGYDSLEILPLLAIIILSFRKESLMQVSSIESIEAVLADLSSIKVLPLIQLALSRD</sequence>